<dbReference type="Gene3D" id="2.60.40.10">
    <property type="entry name" value="Immunoglobulins"/>
    <property type="match status" value="2"/>
</dbReference>
<organism evidence="9 10">
    <name type="scientific">Leucobacter chromiireducens subsp. solipictus</name>
    <dbReference type="NCBI Taxonomy" id="398235"/>
    <lineage>
        <taxon>Bacteria</taxon>
        <taxon>Bacillati</taxon>
        <taxon>Actinomycetota</taxon>
        <taxon>Actinomycetes</taxon>
        <taxon>Micrococcales</taxon>
        <taxon>Microbacteriaceae</taxon>
        <taxon>Leucobacter</taxon>
    </lineage>
</organism>
<feature type="signal peptide" evidence="7">
    <location>
        <begin position="1"/>
        <end position="36"/>
    </location>
</feature>
<keyword evidence="10" id="KW-1185">Reference proteome</keyword>
<gene>
    <name evidence="9" type="ORF">D3230_05425</name>
</gene>
<evidence type="ECO:0000259" key="8">
    <source>
        <dbReference type="PROSITE" id="PS50847"/>
    </source>
</evidence>
<evidence type="ECO:0000256" key="1">
    <source>
        <dbReference type="ARBA" id="ARBA00022512"/>
    </source>
</evidence>
<keyword evidence="4" id="KW-0572">Peptidoglycan-anchor</keyword>
<sequence length="509" mass="51195">MSHTGYGRSPKRVIGALAAAAIALLGAVAASSPAMAAPSFGGIDPDASGSIIVHKHEHQSGTSPVTQNPDGSGPAIPSPGIKDVQFTAAPLLKDGQPVDLSDPAAWDALEDLQPGAECTAPAGYTLGTALPTVTTDANGEATIPATVGVYVVCETAAPATVVDRAAPFIVTIPYPYEDGWLYDVNVYPKNGITGITKTVNTPTGLGLGSIVEFPVSAQIPALAAGRSLTSFTVSDTLDPRLTPTGASFGVQGGVKTVTVDGTEVPAENYTVSVTGQTIDVSFTATPGLPWLATRSGKSVVVTFQGTVTSLGNGSIVNEATSFVNDPDRNNGITSNPVTTNWGDVLIEKVNARTPGDTLAGAKFEVYAAAEPYAADCSAATPTGAAIAVSGETVFTTGANGRVTIAGLFVSDSSNAPENAAQRCYVLKETAAPAGYVTPTGDAAFTPVAVKTGVSAELDVTVKNVQQNVPGLPLTGSSGALMLSVAGGALLIAAAGTAILLSRRRTAGAE</sequence>
<reference evidence="9 10" key="1">
    <citation type="submission" date="2018-09" db="EMBL/GenBank/DDBJ databases">
        <title>Comparative genomics of Leucobacter spp.</title>
        <authorList>
            <person name="Reis A.C."/>
            <person name="Kolvenbach B.A."/>
            <person name="Corvini P.F.X."/>
            <person name="Nunes O.C."/>
        </authorList>
    </citation>
    <scope>NUCLEOTIDE SEQUENCE [LARGE SCALE GENOMIC DNA]</scope>
    <source>
        <strain evidence="9 10">TAN 31504</strain>
    </source>
</reference>
<keyword evidence="3 7" id="KW-0732">Signal</keyword>
<dbReference type="Pfam" id="PF17802">
    <property type="entry name" value="SpaA"/>
    <property type="match status" value="1"/>
</dbReference>
<dbReference type="InterPro" id="IPR013783">
    <property type="entry name" value="Ig-like_fold"/>
</dbReference>
<accession>A0ABS1SHJ3</accession>
<keyword evidence="6" id="KW-0472">Membrane</keyword>
<dbReference type="EMBL" id="QYAC01000002">
    <property type="protein sequence ID" value="MBL3678738.1"/>
    <property type="molecule type" value="Genomic_DNA"/>
</dbReference>
<evidence type="ECO:0000256" key="2">
    <source>
        <dbReference type="ARBA" id="ARBA00022525"/>
    </source>
</evidence>
<dbReference type="InterPro" id="IPR041033">
    <property type="entry name" value="SpaA_PFL_dom_1"/>
</dbReference>
<dbReference type="Proteomes" id="UP001645859">
    <property type="component" value="Unassembled WGS sequence"/>
</dbReference>
<feature type="transmembrane region" description="Helical" evidence="6">
    <location>
        <begin position="479"/>
        <end position="500"/>
    </location>
</feature>
<evidence type="ECO:0000256" key="4">
    <source>
        <dbReference type="ARBA" id="ARBA00023088"/>
    </source>
</evidence>
<dbReference type="InterPro" id="IPR032364">
    <property type="entry name" value="GramPos_pilinD1_N"/>
</dbReference>
<keyword evidence="6" id="KW-1133">Transmembrane helix</keyword>
<dbReference type="InterPro" id="IPR048052">
    <property type="entry name" value="FM1-like"/>
</dbReference>
<feature type="region of interest" description="Disordered" evidence="5">
    <location>
        <begin position="56"/>
        <end position="79"/>
    </location>
</feature>
<keyword evidence="2" id="KW-0964">Secreted</keyword>
<feature type="chain" id="PRO_5045283654" evidence="7">
    <location>
        <begin position="37"/>
        <end position="509"/>
    </location>
</feature>
<keyword evidence="6" id="KW-0812">Transmembrane</keyword>
<name>A0ABS1SHJ3_9MICO</name>
<dbReference type="Gene3D" id="2.60.40.740">
    <property type="match status" value="1"/>
</dbReference>
<feature type="compositionally biased region" description="Polar residues" evidence="5">
    <location>
        <begin position="60"/>
        <end position="70"/>
    </location>
</feature>
<dbReference type="Pfam" id="PF16555">
    <property type="entry name" value="GramPos_pilinD1"/>
    <property type="match status" value="1"/>
</dbReference>
<dbReference type="NCBIfam" id="TIGR04226">
    <property type="entry name" value="RrgB_K2N_iso_D2"/>
    <property type="match status" value="1"/>
</dbReference>
<dbReference type="InterPro" id="IPR026466">
    <property type="entry name" value="Fim_isopep_form_D2_dom"/>
</dbReference>
<dbReference type="NCBIfam" id="NF033902">
    <property type="entry name" value="iso_D2_wall_anc"/>
    <property type="match status" value="1"/>
</dbReference>
<proteinExistence type="predicted"/>
<evidence type="ECO:0000256" key="6">
    <source>
        <dbReference type="SAM" id="Phobius"/>
    </source>
</evidence>
<protein>
    <submittedName>
        <fullName evidence="9">Isopeptide-forming domain-containing fimbrial protein</fullName>
    </submittedName>
</protein>
<evidence type="ECO:0000313" key="9">
    <source>
        <dbReference type="EMBL" id="MBL3678738.1"/>
    </source>
</evidence>
<comment type="caution">
    <text evidence="9">The sequence shown here is derived from an EMBL/GenBank/DDBJ whole genome shotgun (WGS) entry which is preliminary data.</text>
</comment>
<evidence type="ECO:0000256" key="5">
    <source>
        <dbReference type="SAM" id="MobiDB-lite"/>
    </source>
</evidence>
<dbReference type="InterPro" id="IPR019931">
    <property type="entry name" value="LPXTG_anchor"/>
</dbReference>
<keyword evidence="1" id="KW-0134">Cell wall</keyword>
<evidence type="ECO:0000256" key="7">
    <source>
        <dbReference type="SAM" id="SignalP"/>
    </source>
</evidence>
<dbReference type="RefSeq" id="WP_202343982.1">
    <property type="nucleotide sequence ID" value="NZ_BAAAPI010000008.1"/>
</dbReference>
<feature type="domain" description="Gram-positive cocci surface proteins LPxTG" evidence="8">
    <location>
        <begin position="471"/>
        <end position="509"/>
    </location>
</feature>
<evidence type="ECO:0000313" key="10">
    <source>
        <dbReference type="Proteomes" id="UP001645859"/>
    </source>
</evidence>
<evidence type="ECO:0000256" key="3">
    <source>
        <dbReference type="ARBA" id="ARBA00022729"/>
    </source>
</evidence>
<dbReference type="PROSITE" id="PS50847">
    <property type="entry name" value="GRAM_POS_ANCHORING"/>
    <property type="match status" value="1"/>
</dbReference>